<dbReference type="EMBL" id="JBHTOH010000091">
    <property type="protein sequence ID" value="MFD1411987.1"/>
    <property type="molecule type" value="Genomic_DNA"/>
</dbReference>
<gene>
    <name evidence="1" type="ORF">ACFQ4R_10395</name>
</gene>
<name>A0ABW4BP35_9LACO</name>
<dbReference type="Proteomes" id="UP001597191">
    <property type="component" value="Unassembled WGS sequence"/>
</dbReference>
<proteinExistence type="predicted"/>
<sequence>MENYSEVVTLCGSRKFANTFRQLEWHLSRLGIVVLSPILIDNREITATEAQLFGQLHLKKIDLAVGIFMVDVNGYVGESTKKEIAYAKLHHKKVWYYSAEKDDLGL</sequence>
<accession>A0ABW4BP35</accession>
<evidence type="ECO:0008006" key="3">
    <source>
        <dbReference type="Google" id="ProtNLM"/>
    </source>
</evidence>
<keyword evidence="2" id="KW-1185">Reference proteome</keyword>
<dbReference type="RefSeq" id="WP_125649193.1">
    <property type="nucleotide sequence ID" value="NZ_JBHTOH010000091.1"/>
</dbReference>
<protein>
    <recommendedName>
        <fullName evidence="3">DUF4406 domain-containing protein</fullName>
    </recommendedName>
</protein>
<comment type="caution">
    <text evidence="1">The sequence shown here is derived from an EMBL/GenBank/DDBJ whole genome shotgun (WGS) entry which is preliminary data.</text>
</comment>
<evidence type="ECO:0000313" key="2">
    <source>
        <dbReference type="Proteomes" id="UP001597191"/>
    </source>
</evidence>
<evidence type="ECO:0000313" key="1">
    <source>
        <dbReference type="EMBL" id="MFD1411987.1"/>
    </source>
</evidence>
<reference evidence="2" key="1">
    <citation type="journal article" date="2019" name="Int. J. Syst. Evol. Microbiol.">
        <title>The Global Catalogue of Microorganisms (GCM) 10K type strain sequencing project: providing services to taxonomists for standard genome sequencing and annotation.</title>
        <authorList>
            <consortium name="The Broad Institute Genomics Platform"/>
            <consortium name="The Broad Institute Genome Sequencing Center for Infectious Disease"/>
            <person name="Wu L."/>
            <person name="Ma J."/>
        </authorList>
    </citation>
    <scope>NUCLEOTIDE SEQUENCE [LARGE SCALE GENOMIC DNA]</scope>
    <source>
        <strain evidence="2">CCM 8937</strain>
    </source>
</reference>
<organism evidence="1 2">
    <name type="scientific">Lapidilactobacillus gannanensis</name>
    <dbReference type="NCBI Taxonomy" id="2486002"/>
    <lineage>
        <taxon>Bacteria</taxon>
        <taxon>Bacillati</taxon>
        <taxon>Bacillota</taxon>
        <taxon>Bacilli</taxon>
        <taxon>Lactobacillales</taxon>
        <taxon>Lactobacillaceae</taxon>
        <taxon>Lapidilactobacillus</taxon>
    </lineage>
</organism>